<proteinExistence type="predicted"/>
<name>A0A0F9J7W1_9ZZZZ</name>
<dbReference type="AlphaFoldDB" id="A0A0F9J7W1"/>
<dbReference type="InterPro" id="IPR000792">
    <property type="entry name" value="Tscrpt_reg_LuxR_C"/>
</dbReference>
<comment type="caution">
    <text evidence="5">The sequence shown here is derived from an EMBL/GenBank/DDBJ whole genome shotgun (WGS) entry which is preliminary data.</text>
</comment>
<dbReference type="PANTHER" id="PTHR44688">
    <property type="entry name" value="DNA-BINDING TRANSCRIPTIONAL ACTIVATOR DEVR_DOSR"/>
    <property type="match status" value="1"/>
</dbReference>
<dbReference type="PROSITE" id="PS50043">
    <property type="entry name" value="HTH_LUXR_2"/>
    <property type="match status" value="1"/>
</dbReference>
<keyword evidence="2" id="KW-0238">DNA-binding</keyword>
<dbReference type="Pfam" id="PF00196">
    <property type="entry name" value="GerE"/>
    <property type="match status" value="1"/>
</dbReference>
<protein>
    <recommendedName>
        <fullName evidence="4">HTH luxR-type domain-containing protein</fullName>
    </recommendedName>
</protein>
<dbReference type="PRINTS" id="PR00038">
    <property type="entry name" value="HTHLUXR"/>
</dbReference>
<dbReference type="Gene3D" id="1.10.10.10">
    <property type="entry name" value="Winged helix-like DNA-binding domain superfamily/Winged helix DNA-binding domain"/>
    <property type="match status" value="1"/>
</dbReference>
<dbReference type="CDD" id="cd06170">
    <property type="entry name" value="LuxR_C_like"/>
    <property type="match status" value="1"/>
</dbReference>
<dbReference type="PANTHER" id="PTHR44688:SF16">
    <property type="entry name" value="DNA-BINDING TRANSCRIPTIONAL ACTIVATOR DEVR_DOSR"/>
    <property type="match status" value="1"/>
</dbReference>
<dbReference type="GO" id="GO:0006355">
    <property type="term" value="P:regulation of DNA-templated transcription"/>
    <property type="evidence" value="ECO:0007669"/>
    <property type="project" value="InterPro"/>
</dbReference>
<evidence type="ECO:0000313" key="5">
    <source>
        <dbReference type="EMBL" id="KKM40389.1"/>
    </source>
</evidence>
<dbReference type="GO" id="GO:0003677">
    <property type="term" value="F:DNA binding"/>
    <property type="evidence" value="ECO:0007669"/>
    <property type="project" value="UniProtKB-KW"/>
</dbReference>
<accession>A0A0F9J7W1</accession>
<dbReference type="InterPro" id="IPR016032">
    <property type="entry name" value="Sig_transdc_resp-reg_C-effctor"/>
</dbReference>
<evidence type="ECO:0000259" key="4">
    <source>
        <dbReference type="PROSITE" id="PS50043"/>
    </source>
</evidence>
<evidence type="ECO:0000256" key="2">
    <source>
        <dbReference type="ARBA" id="ARBA00023125"/>
    </source>
</evidence>
<dbReference type="EMBL" id="LAZR01012109">
    <property type="protein sequence ID" value="KKM40389.1"/>
    <property type="molecule type" value="Genomic_DNA"/>
</dbReference>
<sequence length="69" mass="7973">MNNSLTNREREVMMLVTEGKTNKEISEQLFMPINTVRDHRKKAFRKLGAHNAVQAVMTFIGRRTPKEGD</sequence>
<dbReference type="SUPFAM" id="SSF46894">
    <property type="entry name" value="C-terminal effector domain of the bipartite response regulators"/>
    <property type="match status" value="1"/>
</dbReference>
<keyword evidence="1" id="KW-0805">Transcription regulation</keyword>
<gene>
    <name evidence="5" type="ORF">LCGC14_1563880</name>
</gene>
<evidence type="ECO:0000256" key="3">
    <source>
        <dbReference type="ARBA" id="ARBA00023163"/>
    </source>
</evidence>
<feature type="domain" description="HTH luxR-type" evidence="4">
    <location>
        <begin position="1"/>
        <end position="63"/>
    </location>
</feature>
<organism evidence="5">
    <name type="scientific">marine sediment metagenome</name>
    <dbReference type="NCBI Taxonomy" id="412755"/>
    <lineage>
        <taxon>unclassified sequences</taxon>
        <taxon>metagenomes</taxon>
        <taxon>ecological metagenomes</taxon>
    </lineage>
</organism>
<keyword evidence="3" id="KW-0804">Transcription</keyword>
<dbReference type="InterPro" id="IPR036388">
    <property type="entry name" value="WH-like_DNA-bd_sf"/>
</dbReference>
<reference evidence="5" key="1">
    <citation type="journal article" date="2015" name="Nature">
        <title>Complex archaea that bridge the gap between prokaryotes and eukaryotes.</title>
        <authorList>
            <person name="Spang A."/>
            <person name="Saw J.H."/>
            <person name="Jorgensen S.L."/>
            <person name="Zaremba-Niedzwiedzka K."/>
            <person name="Martijn J."/>
            <person name="Lind A.E."/>
            <person name="van Eijk R."/>
            <person name="Schleper C."/>
            <person name="Guy L."/>
            <person name="Ettema T.J."/>
        </authorList>
    </citation>
    <scope>NUCLEOTIDE SEQUENCE</scope>
</reference>
<dbReference type="SMART" id="SM00421">
    <property type="entry name" value="HTH_LUXR"/>
    <property type="match status" value="1"/>
</dbReference>
<evidence type="ECO:0000256" key="1">
    <source>
        <dbReference type="ARBA" id="ARBA00023015"/>
    </source>
</evidence>